<protein>
    <submittedName>
        <fullName evidence="1">Uncharacterized protein</fullName>
    </submittedName>
</protein>
<dbReference type="Proteomes" id="UP000306196">
    <property type="component" value="Unassembled WGS sequence"/>
</dbReference>
<accession>A0A5R8KJ56</accession>
<dbReference type="EMBL" id="VAUV01000002">
    <property type="protein sequence ID" value="TLD72343.1"/>
    <property type="molecule type" value="Genomic_DNA"/>
</dbReference>
<dbReference type="RefSeq" id="WP_138084699.1">
    <property type="nucleotide sequence ID" value="NZ_VAUV01000002.1"/>
</dbReference>
<reference evidence="1 2" key="1">
    <citation type="submission" date="2019-05" db="EMBL/GenBank/DDBJ databases">
        <title>Verrucobacter flavum gen. nov., sp. nov. a new member of the family Verrucomicrobiaceae.</title>
        <authorList>
            <person name="Szuroczki S."/>
            <person name="Abbaszade G."/>
            <person name="Szabo A."/>
            <person name="Felfoldi T."/>
            <person name="Schumann P."/>
            <person name="Boka K."/>
            <person name="Keki Z."/>
            <person name="Toumi M."/>
            <person name="Toth E."/>
        </authorList>
    </citation>
    <scope>NUCLEOTIDE SEQUENCE [LARGE SCALE GENOMIC DNA]</scope>
    <source>
        <strain evidence="1 2">MG-N-17</strain>
    </source>
</reference>
<sequence length="710" mass="79904">MNPFGRDIVKNPRDHPVTVRTLNLEVLDGLVAAFAPLVSAPLPREPLAAGKAQLVLSPAPGYGKSHLIARLYESLGKEVNVVGFSPFQSVSLCWQSLLLQMVKEMNGPVEGEDFGRTRLTMWAESLVRLLVAEALREGLLPHPEAPIAERWVMEHLTIGLEGDEGGWNPWLHESFFKVCRPVWRRLLARRGVSMEDDAWLLVLFHYASSAPFSDKQQHCLAWLRGQSLEEDALAELGLGASHGREAGSVDALNELCRRKVHEWCGLAAFYRPFLFCFDQTEVYAQDDRLAKTFGRVIAELVGEVPHHLTVVTANQAVWESKLRPAMDVADQHRFQLSQVLRGLDRREGEELIRLLIVEQADQREACGRVTDGEWLSGLFPMPGSNIPAREFLHLCQRRWEGGEVKGPQKLVVSVKVDLSERFNSLRVEFAANPRLQEYDPDVFRWLAEVGLVRGQDLGCVRVDHPHGYVEMKWHVPGEAVVRFGFAHAVSDDHRVWKSLAMFARQMKEQDGEPVSKLVLFRPPPQQRCAIPKSTWVVNGQLIAEARRDCLQLFDLTADETAELYAARKLYLDAEAGDLEGMGGAEVMEFLTKQLAYWRTRLLEVAKVDVGDVKQEAPRLVEVVKVQPEVKTDRAAKGRLPFGRRNAGQPMPQLEQRVRSFVRDERFVSLEALVGHLGAEVSTEQALACCEGLGEVQTERLENCTILIWQG</sequence>
<evidence type="ECO:0000313" key="1">
    <source>
        <dbReference type="EMBL" id="TLD72343.1"/>
    </source>
</evidence>
<proteinExistence type="predicted"/>
<keyword evidence="2" id="KW-1185">Reference proteome</keyword>
<organism evidence="1 2">
    <name type="scientific">Phragmitibacter flavus</name>
    <dbReference type="NCBI Taxonomy" id="2576071"/>
    <lineage>
        <taxon>Bacteria</taxon>
        <taxon>Pseudomonadati</taxon>
        <taxon>Verrucomicrobiota</taxon>
        <taxon>Verrucomicrobiia</taxon>
        <taxon>Verrucomicrobiales</taxon>
        <taxon>Verrucomicrobiaceae</taxon>
        <taxon>Phragmitibacter</taxon>
    </lineage>
</organism>
<evidence type="ECO:0000313" key="2">
    <source>
        <dbReference type="Proteomes" id="UP000306196"/>
    </source>
</evidence>
<dbReference type="OrthoDB" id="8477079at2"/>
<comment type="caution">
    <text evidence="1">The sequence shown here is derived from an EMBL/GenBank/DDBJ whole genome shotgun (WGS) entry which is preliminary data.</text>
</comment>
<name>A0A5R8KJ56_9BACT</name>
<gene>
    <name evidence="1" type="ORF">FEM03_03025</name>
</gene>
<dbReference type="AlphaFoldDB" id="A0A5R8KJ56"/>